<protein>
    <submittedName>
        <fullName evidence="3">Nucleoside-diphosphate-sugar epimerase</fullName>
    </submittedName>
</protein>
<accession>A0ABY1LVT3</accession>
<dbReference type="InterPro" id="IPR001509">
    <property type="entry name" value="Epimerase_deHydtase"/>
</dbReference>
<dbReference type="InterPro" id="IPR036291">
    <property type="entry name" value="NAD(P)-bd_dom_sf"/>
</dbReference>
<organism evidence="3 4">
    <name type="scientific">Paenibacillus barengoltzii J12</name>
    <dbReference type="NCBI Taxonomy" id="935846"/>
    <lineage>
        <taxon>Bacteria</taxon>
        <taxon>Bacillati</taxon>
        <taxon>Bacillota</taxon>
        <taxon>Bacilli</taxon>
        <taxon>Bacillales</taxon>
        <taxon>Paenibacillaceae</taxon>
        <taxon>Paenibacillus</taxon>
    </lineage>
</organism>
<name>A0ABY1LVT3_9BACL</name>
<comment type="similarity">
    <text evidence="1">Belongs to the NAD(P)-dependent epimerase/dehydratase family.</text>
</comment>
<dbReference type="Proteomes" id="UP000192939">
    <property type="component" value="Unassembled WGS sequence"/>
</dbReference>
<dbReference type="SUPFAM" id="SSF51735">
    <property type="entry name" value="NAD(P)-binding Rossmann-fold domains"/>
    <property type="match status" value="1"/>
</dbReference>
<evidence type="ECO:0000256" key="1">
    <source>
        <dbReference type="ARBA" id="ARBA00007637"/>
    </source>
</evidence>
<dbReference type="PANTHER" id="PTHR43000">
    <property type="entry name" value="DTDP-D-GLUCOSE 4,6-DEHYDRATASE-RELATED"/>
    <property type="match status" value="1"/>
</dbReference>
<evidence type="ECO:0000313" key="4">
    <source>
        <dbReference type="Proteomes" id="UP000192939"/>
    </source>
</evidence>
<reference evidence="3 4" key="1">
    <citation type="submission" date="2017-04" db="EMBL/GenBank/DDBJ databases">
        <authorList>
            <person name="Varghese N."/>
            <person name="Submissions S."/>
        </authorList>
    </citation>
    <scope>NUCLEOTIDE SEQUENCE [LARGE SCALE GENOMIC DNA]</scope>
    <source>
        <strain evidence="3 4">J12</strain>
    </source>
</reference>
<dbReference type="CDD" id="cd05265">
    <property type="entry name" value="SDR_a1"/>
    <property type="match status" value="1"/>
</dbReference>
<comment type="caution">
    <text evidence="3">The sequence shown here is derived from an EMBL/GenBank/DDBJ whole genome shotgun (WGS) entry which is preliminary data.</text>
</comment>
<dbReference type="Pfam" id="PF01370">
    <property type="entry name" value="Epimerase"/>
    <property type="match status" value="1"/>
</dbReference>
<evidence type="ECO:0000259" key="2">
    <source>
        <dbReference type="Pfam" id="PF01370"/>
    </source>
</evidence>
<evidence type="ECO:0000313" key="3">
    <source>
        <dbReference type="EMBL" id="SMF15063.1"/>
    </source>
</evidence>
<proteinExistence type="inferred from homology"/>
<sequence>MYFGNLSSEGWGRPGTFGNCGSRWYDEGDWVNLTWEGIILKALFIGGTGTISSAITRQLAEDSSWELYLLNRGTRNKDLPPGVHVIEADIHQEAEVAKKLEGYTFDVVADFIAFEPAQLERDVRLFAGKTKQFIFISSASAYQTPLSDYRITEGTPLSNPYWAYSRNKIACEEYLMKEYRENGFPITIVRPSHTYDERSIPLGVHGNKGSWQVAQRMLLNKPVLIHGDGSSLWTLTHNSDFAKGFIGLMGNIHAIGESVHITSDESVTWNQIYEIIADALGVKLNAVHVASEFLAENGPYDFRGGLLGDKANTVVFDNSKLKRLVPGFTATVRVDQGIRQTVEHILAHPELQVADPEFDAWCDRVVGAMEAAAKFMKE</sequence>
<feature type="domain" description="NAD-dependent epimerase/dehydratase" evidence="2">
    <location>
        <begin position="43"/>
        <end position="254"/>
    </location>
</feature>
<keyword evidence="4" id="KW-1185">Reference proteome</keyword>
<gene>
    <name evidence="3" type="ORF">SAMN02744124_01559</name>
</gene>
<dbReference type="Gene3D" id="3.40.50.720">
    <property type="entry name" value="NAD(P)-binding Rossmann-like Domain"/>
    <property type="match status" value="1"/>
</dbReference>
<dbReference type="EMBL" id="FXAE01000011">
    <property type="protein sequence ID" value="SMF15063.1"/>
    <property type="molecule type" value="Genomic_DNA"/>
</dbReference>